<dbReference type="Gene3D" id="1.10.510.10">
    <property type="entry name" value="Transferase(Phosphotransferase) domain 1"/>
    <property type="match status" value="1"/>
</dbReference>
<keyword evidence="7" id="KW-0808">Transferase</keyword>
<feature type="signal peptide" evidence="21">
    <location>
        <begin position="1"/>
        <end position="23"/>
    </location>
</feature>
<dbReference type="FunFam" id="1.10.510.10:FF:000108">
    <property type="entry name" value="L-type lectin-domain containing receptor kinase S.4"/>
    <property type="match status" value="1"/>
</dbReference>
<dbReference type="PROSITE" id="PS00108">
    <property type="entry name" value="PROTEIN_KINASE_ST"/>
    <property type="match status" value="1"/>
</dbReference>
<keyword evidence="9 21" id="KW-0732">Signal</keyword>
<gene>
    <name evidence="23" type="ORF">PHJA_002070100</name>
</gene>
<dbReference type="InterPro" id="IPR050528">
    <property type="entry name" value="L-type_Lectin-RKs"/>
</dbReference>
<keyword evidence="15 20" id="KW-0472">Membrane</keyword>
<dbReference type="Gene3D" id="2.60.120.200">
    <property type="match status" value="1"/>
</dbReference>
<dbReference type="InterPro" id="IPR013320">
    <property type="entry name" value="ConA-like_dom_sf"/>
</dbReference>
<keyword evidence="10 23" id="KW-0430">Lectin</keyword>
<evidence type="ECO:0000256" key="1">
    <source>
        <dbReference type="ARBA" id="ARBA00004251"/>
    </source>
</evidence>
<keyword evidence="16 23" id="KW-0675">Receptor</keyword>
<comment type="catalytic activity">
    <reaction evidence="17">
        <text>L-threonyl-[protein] + ATP = O-phospho-L-threonyl-[protein] + ADP + H(+)</text>
        <dbReference type="Rhea" id="RHEA:46608"/>
        <dbReference type="Rhea" id="RHEA-COMP:11060"/>
        <dbReference type="Rhea" id="RHEA-COMP:11605"/>
        <dbReference type="ChEBI" id="CHEBI:15378"/>
        <dbReference type="ChEBI" id="CHEBI:30013"/>
        <dbReference type="ChEBI" id="CHEBI:30616"/>
        <dbReference type="ChEBI" id="CHEBI:61977"/>
        <dbReference type="ChEBI" id="CHEBI:456216"/>
        <dbReference type="EC" id="2.7.11.1"/>
    </reaction>
</comment>
<feature type="domain" description="Protein kinase" evidence="22">
    <location>
        <begin position="347"/>
        <end position="628"/>
    </location>
</feature>
<evidence type="ECO:0000256" key="13">
    <source>
        <dbReference type="ARBA" id="ARBA00022840"/>
    </source>
</evidence>
<evidence type="ECO:0000256" key="3">
    <source>
        <dbReference type="ARBA" id="ARBA00010217"/>
    </source>
</evidence>
<evidence type="ECO:0000256" key="19">
    <source>
        <dbReference type="PROSITE-ProRule" id="PRU10141"/>
    </source>
</evidence>
<dbReference type="GO" id="GO:0005524">
    <property type="term" value="F:ATP binding"/>
    <property type="evidence" value="ECO:0007669"/>
    <property type="project" value="UniProtKB-UniRule"/>
</dbReference>
<comment type="caution">
    <text evidence="23">The sequence shown here is derived from an EMBL/GenBank/DDBJ whole genome shotgun (WGS) entry which is preliminary data.</text>
</comment>
<dbReference type="SMART" id="SM00220">
    <property type="entry name" value="S_TKc"/>
    <property type="match status" value="1"/>
</dbReference>
<dbReference type="InterPro" id="IPR000719">
    <property type="entry name" value="Prot_kinase_dom"/>
</dbReference>
<keyword evidence="11 19" id="KW-0547">Nucleotide-binding</keyword>
<evidence type="ECO:0000256" key="16">
    <source>
        <dbReference type="ARBA" id="ARBA00023170"/>
    </source>
</evidence>
<comment type="similarity">
    <text evidence="3">In the C-terminal section; belongs to the protein kinase superfamily. Ser/Thr protein kinase family.</text>
</comment>
<dbReference type="CDD" id="cd14066">
    <property type="entry name" value="STKc_IRAK"/>
    <property type="match status" value="1"/>
</dbReference>
<dbReference type="PANTHER" id="PTHR27007">
    <property type="match status" value="1"/>
</dbReference>
<evidence type="ECO:0000313" key="23">
    <source>
        <dbReference type="EMBL" id="GFP99262.1"/>
    </source>
</evidence>
<dbReference type="EC" id="2.7.11.1" evidence="4"/>
<dbReference type="Pfam" id="PF00139">
    <property type="entry name" value="Lectin_legB"/>
    <property type="match status" value="1"/>
</dbReference>
<dbReference type="InterPro" id="IPR017441">
    <property type="entry name" value="Protein_kinase_ATP_BS"/>
</dbReference>
<evidence type="ECO:0000256" key="18">
    <source>
        <dbReference type="ARBA" id="ARBA00048679"/>
    </source>
</evidence>
<comment type="similarity">
    <text evidence="2">In the N-terminal section; belongs to the leguminous lectin family.</text>
</comment>
<dbReference type="Pfam" id="PF00069">
    <property type="entry name" value="Pkinase"/>
    <property type="match status" value="1"/>
</dbReference>
<reference evidence="23" key="1">
    <citation type="submission" date="2020-07" db="EMBL/GenBank/DDBJ databases">
        <title>Ethylene signaling mediates host invasion by parasitic plants.</title>
        <authorList>
            <person name="Yoshida S."/>
        </authorList>
    </citation>
    <scope>NUCLEOTIDE SEQUENCE</scope>
    <source>
        <strain evidence="23">Okayama</strain>
    </source>
</reference>
<keyword evidence="13 19" id="KW-0067">ATP-binding</keyword>
<keyword evidence="24" id="KW-1185">Reference proteome</keyword>
<dbReference type="InterPro" id="IPR001220">
    <property type="entry name" value="Legume_lectin_dom"/>
</dbReference>
<evidence type="ECO:0000256" key="17">
    <source>
        <dbReference type="ARBA" id="ARBA00047899"/>
    </source>
</evidence>
<dbReference type="FunFam" id="2.60.120.200:FF:000112">
    <property type="entry name" value="L-type lectin-domain containing receptor kinase V.9"/>
    <property type="match status" value="1"/>
</dbReference>
<dbReference type="PROSITE" id="PS50011">
    <property type="entry name" value="PROTEIN_KINASE_DOM"/>
    <property type="match status" value="1"/>
</dbReference>
<evidence type="ECO:0000313" key="24">
    <source>
        <dbReference type="Proteomes" id="UP000653305"/>
    </source>
</evidence>
<comment type="catalytic activity">
    <reaction evidence="18">
        <text>L-seryl-[protein] + ATP = O-phospho-L-seryl-[protein] + ADP + H(+)</text>
        <dbReference type="Rhea" id="RHEA:17989"/>
        <dbReference type="Rhea" id="RHEA-COMP:9863"/>
        <dbReference type="Rhea" id="RHEA-COMP:11604"/>
        <dbReference type="ChEBI" id="CHEBI:15378"/>
        <dbReference type="ChEBI" id="CHEBI:29999"/>
        <dbReference type="ChEBI" id="CHEBI:30616"/>
        <dbReference type="ChEBI" id="CHEBI:83421"/>
        <dbReference type="ChEBI" id="CHEBI:456216"/>
        <dbReference type="EC" id="2.7.11.1"/>
    </reaction>
</comment>
<sequence>MANPKILILLIISLSSLFLTSQSFDPFVYTGFNDTNLVELGATVIKPTGALRLTNKSQNVIGHAFHPTPIPMFNNNNASSFSTYFVFQISPSRPNNGGYGLAFVLSPKPGFDNPSDGHLLGVFNPSNDGDSSNHIFLVEFDTVDGHNEEADTDGNHVGININSMTSRANEPAKYNLDRTQGRTEEISMERDGPIQVWIDYDGSNQVVNVTVAPQDIRKPELPLMSHRVDLSPYLLPNMYAGFSAATGEKSSSHYILGWSFSLNGTASPLDLSQLPVVPAETFSNPSSERLKIALIATFSVVLFLMIVALISTLFYRRLMSFEVLEDWELDSPHRFRHRDLYKATRGFKESEKIGSGGFGSVYKGVLPSTGVEIAVKKIASNNQLQGIREFAAEIESLGRLRHKNLVNLQGWCKYKNDLLLVYDYVPNGSLDTLLYHNSRNGKFLTWDQRFNVVKGVASGLLYLHEEWEQVVIHHDVKSSNVLIDRDMNARLGDFGLARSYDHAKNAHTTSLVGTIGYIAPELTRTGKASKSTDVFAYGILLLEVACGRGPVVYEADRNVILVDWVAECMESGNIYDAVDAKLNSVYDVEEIELVLGLGLLCSHTKAENRPSMRQVMKYLNGDELLPLFDKLSTAGSRRVDEITSRFLALGLTDSVATTTATTTASFRTCSVGAMSNTSFDAGR</sequence>
<evidence type="ECO:0000256" key="7">
    <source>
        <dbReference type="ARBA" id="ARBA00022679"/>
    </source>
</evidence>
<protein>
    <recommendedName>
        <fullName evidence="4">non-specific serine/threonine protein kinase</fullName>
        <ecNumber evidence="4">2.7.11.1</ecNumber>
    </recommendedName>
</protein>
<evidence type="ECO:0000259" key="22">
    <source>
        <dbReference type="PROSITE" id="PS50011"/>
    </source>
</evidence>
<keyword evidence="5" id="KW-1003">Cell membrane</keyword>
<evidence type="ECO:0000256" key="8">
    <source>
        <dbReference type="ARBA" id="ARBA00022692"/>
    </source>
</evidence>
<evidence type="ECO:0000256" key="20">
    <source>
        <dbReference type="SAM" id="Phobius"/>
    </source>
</evidence>
<feature type="binding site" evidence="19">
    <location>
        <position position="377"/>
    </location>
    <ligand>
        <name>ATP</name>
        <dbReference type="ChEBI" id="CHEBI:30616"/>
    </ligand>
</feature>
<dbReference type="FunFam" id="3.30.200.20:FF:000178">
    <property type="entry name" value="serine/threonine-protein kinase PBS1-like"/>
    <property type="match status" value="1"/>
</dbReference>
<evidence type="ECO:0000256" key="6">
    <source>
        <dbReference type="ARBA" id="ARBA00022527"/>
    </source>
</evidence>
<feature type="transmembrane region" description="Helical" evidence="20">
    <location>
        <begin position="292"/>
        <end position="315"/>
    </location>
</feature>
<dbReference type="SUPFAM" id="SSF49899">
    <property type="entry name" value="Concanavalin A-like lectins/glucanases"/>
    <property type="match status" value="1"/>
</dbReference>
<evidence type="ECO:0000256" key="15">
    <source>
        <dbReference type="ARBA" id="ARBA00023136"/>
    </source>
</evidence>
<keyword evidence="14 20" id="KW-1133">Transmembrane helix</keyword>
<dbReference type="EMBL" id="BMAC01000562">
    <property type="protein sequence ID" value="GFP99262.1"/>
    <property type="molecule type" value="Genomic_DNA"/>
</dbReference>
<evidence type="ECO:0000256" key="4">
    <source>
        <dbReference type="ARBA" id="ARBA00012513"/>
    </source>
</evidence>
<evidence type="ECO:0000256" key="5">
    <source>
        <dbReference type="ARBA" id="ARBA00022475"/>
    </source>
</evidence>
<feature type="chain" id="PRO_5032464227" description="non-specific serine/threonine protein kinase" evidence="21">
    <location>
        <begin position="24"/>
        <end position="683"/>
    </location>
</feature>
<dbReference type="GO" id="GO:0004674">
    <property type="term" value="F:protein serine/threonine kinase activity"/>
    <property type="evidence" value="ECO:0007669"/>
    <property type="project" value="UniProtKB-KW"/>
</dbReference>
<evidence type="ECO:0000256" key="21">
    <source>
        <dbReference type="SAM" id="SignalP"/>
    </source>
</evidence>
<name>A0A830CLX5_9LAMI</name>
<dbReference type="Proteomes" id="UP000653305">
    <property type="component" value="Unassembled WGS sequence"/>
</dbReference>
<comment type="subcellular location">
    <subcellularLocation>
        <location evidence="1">Cell membrane</location>
        <topology evidence="1">Single-pass type I membrane protein</topology>
    </subcellularLocation>
</comment>
<dbReference type="CDD" id="cd06899">
    <property type="entry name" value="lectin_legume_LecRK_Arcelin_ConA"/>
    <property type="match status" value="1"/>
</dbReference>
<proteinExistence type="inferred from homology"/>
<evidence type="ECO:0000256" key="2">
    <source>
        <dbReference type="ARBA" id="ARBA00008536"/>
    </source>
</evidence>
<keyword evidence="8 20" id="KW-0812">Transmembrane</keyword>
<evidence type="ECO:0000256" key="10">
    <source>
        <dbReference type="ARBA" id="ARBA00022734"/>
    </source>
</evidence>
<dbReference type="SUPFAM" id="SSF56112">
    <property type="entry name" value="Protein kinase-like (PK-like)"/>
    <property type="match status" value="1"/>
</dbReference>
<evidence type="ECO:0000256" key="11">
    <source>
        <dbReference type="ARBA" id="ARBA00022741"/>
    </source>
</evidence>
<dbReference type="GO" id="GO:0005886">
    <property type="term" value="C:plasma membrane"/>
    <property type="evidence" value="ECO:0007669"/>
    <property type="project" value="UniProtKB-SubCell"/>
</dbReference>
<dbReference type="AlphaFoldDB" id="A0A830CLX5"/>
<dbReference type="InterPro" id="IPR008271">
    <property type="entry name" value="Ser/Thr_kinase_AS"/>
</dbReference>
<keyword evidence="12 23" id="KW-0418">Kinase</keyword>
<dbReference type="GO" id="GO:0030246">
    <property type="term" value="F:carbohydrate binding"/>
    <property type="evidence" value="ECO:0007669"/>
    <property type="project" value="UniProtKB-KW"/>
</dbReference>
<dbReference type="InterPro" id="IPR011009">
    <property type="entry name" value="Kinase-like_dom_sf"/>
</dbReference>
<evidence type="ECO:0000256" key="12">
    <source>
        <dbReference type="ARBA" id="ARBA00022777"/>
    </source>
</evidence>
<dbReference type="Gene3D" id="3.30.200.20">
    <property type="entry name" value="Phosphorylase Kinase, domain 1"/>
    <property type="match status" value="1"/>
</dbReference>
<accession>A0A830CLX5</accession>
<dbReference type="OrthoDB" id="543442at2759"/>
<keyword evidence="6" id="KW-0723">Serine/threonine-protein kinase</keyword>
<organism evidence="23 24">
    <name type="scientific">Phtheirospermum japonicum</name>
    <dbReference type="NCBI Taxonomy" id="374723"/>
    <lineage>
        <taxon>Eukaryota</taxon>
        <taxon>Viridiplantae</taxon>
        <taxon>Streptophyta</taxon>
        <taxon>Embryophyta</taxon>
        <taxon>Tracheophyta</taxon>
        <taxon>Spermatophyta</taxon>
        <taxon>Magnoliopsida</taxon>
        <taxon>eudicotyledons</taxon>
        <taxon>Gunneridae</taxon>
        <taxon>Pentapetalae</taxon>
        <taxon>asterids</taxon>
        <taxon>lamiids</taxon>
        <taxon>Lamiales</taxon>
        <taxon>Orobanchaceae</taxon>
        <taxon>Orobanchaceae incertae sedis</taxon>
        <taxon>Phtheirospermum</taxon>
    </lineage>
</organism>
<evidence type="ECO:0000256" key="14">
    <source>
        <dbReference type="ARBA" id="ARBA00022989"/>
    </source>
</evidence>
<evidence type="ECO:0000256" key="9">
    <source>
        <dbReference type="ARBA" id="ARBA00022729"/>
    </source>
</evidence>
<dbReference type="PROSITE" id="PS00107">
    <property type="entry name" value="PROTEIN_KINASE_ATP"/>
    <property type="match status" value="1"/>
</dbReference>